<dbReference type="InterPro" id="IPR039782">
    <property type="entry name" value="VPS13B"/>
</dbReference>
<dbReference type="EMBL" id="LR899773">
    <property type="protein sequence ID" value="CAD7242366.1"/>
    <property type="molecule type" value="Genomic_DNA"/>
</dbReference>
<dbReference type="PANTHER" id="PTHR12517">
    <property type="entry name" value="VACUOLAR PROTEIN SORTING-ASSOCIATED PROTEIN 13B"/>
    <property type="match status" value="1"/>
</dbReference>
<feature type="region of interest" description="Disordered" evidence="2">
    <location>
        <begin position="284"/>
        <end position="318"/>
    </location>
</feature>
<reference evidence="4" key="1">
    <citation type="submission" date="2020-11" db="EMBL/GenBank/DDBJ databases">
        <authorList>
            <person name="Tran Van P."/>
        </authorList>
    </citation>
    <scope>NUCLEOTIDE SEQUENCE</scope>
</reference>
<dbReference type="OrthoDB" id="445152at2759"/>
<organism evidence="4">
    <name type="scientific">Darwinula stevensoni</name>
    <dbReference type="NCBI Taxonomy" id="69355"/>
    <lineage>
        <taxon>Eukaryota</taxon>
        <taxon>Metazoa</taxon>
        <taxon>Ecdysozoa</taxon>
        <taxon>Arthropoda</taxon>
        <taxon>Crustacea</taxon>
        <taxon>Oligostraca</taxon>
        <taxon>Ostracoda</taxon>
        <taxon>Podocopa</taxon>
        <taxon>Podocopida</taxon>
        <taxon>Darwinulocopina</taxon>
        <taxon>Darwinuloidea</taxon>
        <taxon>Darwinulidae</taxon>
        <taxon>Darwinula</taxon>
    </lineage>
</organism>
<keyword evidence="1" id="KW-0813">Transport</keyword>
<sequence>MFKLESYITPWILGYLDRYIKNCKAEDSQVSLFSGEAVFSNLDLRLDVLEEEFSSLPFSFVNGHIHELRIQIPWTRLYMDPICITINTIECVLKLREKTIPPSKKVDRSASSASLKKEVVQEEAPPGYVQSLLTRLLQNICIVCNNLILKYVEGDLVLSLNARSMSWQSATDQWKPGLSTISAPDFMQRKLFHLTDLTICLDKRDAAGKIQVYQDPVAYRCSIQGRFSYQYESAVAKRAKVKRIAFHCKDLNISLTDVQIPMFARLCELVHAYVKGDIGVYGSDSDEDHSRESPDENEGDPQAVLHDSEGGGESEEESWGGWAWGFIPTLGWSSPSDSQDDTTPSLPPVFQFAFYFDSVSWIFKVVESYKEERCESRELLCLEHKGSFVDMVDVGYTSVRLGIQEAHLSPLSSCACGCPISENEEAFITMGYSMEGEKHLTRSLFDANEEWTMPTVSPPSVSGAEILEASPGFAFHYLSVTKDVEAEDRETKETHTELNFFLGSPEVFVDAGLCHGLCFLYWAFCQGDYEPYGYGPGKLQKPKEETFSTVIYRLSVLTPVITLRPFLHPRSNPPELVKLKRGQHKVKRAKKDAPSGLQLTLICKSWILEKHWGKDLSASISSQWNAFSVQMMGGSGKNLHHPVSILSTSDVKPLTIVQSETSEGMDIEFTLPNLSLTVIPLQVHIIWSVVMSLIQQRRSQHLVAMMTSKLPEATLSATLHSKVKHAFLKVTLTSSLTIIKACIHEVSVSSQGSPILDISSHSGPLLEFLMRFPPCPEPVPTIASVCFISVSPFKLFIHPNLITFFSRPNVCDREQTPKLEFASESESTFSIVSSELSVQSQQKKKRLLFLDENMGRWIPVIQTALVDIRIREVRLGVLSDEGLMSVGVSIHKFALCSFNLPTDSLFPSSAASSSPYGNADRDGFPWAFKAEGIQLHASPGDLLTHSLDTQATLGLTSKQGSPLEPLIPGHVALCLHVDMSPLPITCTQQQALTLLKTWERMLRSMPARILSTRAKSPSSVGGAAIPEFGDCGTSLSWFVQWTIPRATLELKSADFRLTLSVEELSLCIDFEEEYSKVKLKMSSVHGIYHMLCSGEWKCGDHDGLVMTSTNHLPHNLIISDLFHDGTESRLACKMAHLPFLEATFTCALSTSIYRKYQNVLPDDVPLPPSPSDEIQGSLCELDAKIQAVDWIFSPTWLKGVIDFLSPFLVQKEKTFEPSGEVVTYWSTYPLFYLHVATTRFFFPTKDSRTFLLLQVTGINVTSQVENPLPRDRVVISPDIFQKSDIRLAHSPCWPTDERQYEAHFTGITFLTGEWLGRRKSRVDGSQNPALEWNEGEMSFSWPFLSLLSLMPCWDMRVTLAPPVMSCDNGKDKERILICGGNLELNCITEITIQFACEHLAIIKTCLTDLINVFPSVMGSAPGDSPSRKVVYPSKRVPWEVLVTGNALEVSLYQRLEEEEEKDCHKDSGVYSDVEPIPPQEHAAVNQRKKYALEMHAVISQPHTLLYWSTTSEHVQTSLFNLSISLSDDPSGILPSFLTCTWEDQKTLTVEVSRPFKLFCTSANIKKFQSAFEDIRLLFPSKEGLESLNTKSTKSLVEDIQLSTSQIVLISNNFATPLVLSMHGITGKVKPNDCQAKLTLTNVLVKMQPPQGDISLLEPWTCELLIDFGICSPRSLWLKSGDIMCFTVGKEQIQALTHISEQLRSTSVAKEESRKEGDSSEIQAVMIQETRDDLRSDRFRMVKDSTPFVDLQAGEFTVCNKEGSLTWAYQEPRIVSKIEVSPIPLPEFSHPCVTCLLQRYSKLHHCFVTYVVFQLSETNSSRPELPDVTMGSGVIPASTVWRIVMQHSIDDAAFDMGLIVPKMLAGCLRVDSLFSESWTSSFQLSFSISSVSVHLIAERHILMPPLYKGFIFENPLPSRFEVVELKFSNVEASLIHQSSVWSMGLKITGACNALKYSHLVKVAVIEPFQLEMNIDVLPQKHLMQAEASVEQLKVNVSRTALQAVAAIVESYQGQVKTMFINYIICNATTLNLRLGQMDTEEIVALRPNVAQPYAWRSQKGKAQLRLCIDEGIWEWCKPFSIDVTSSCIIRHVKGIPIFISINWNESGAKEIIVYGQTIFVNLTDVMLRVIASDEDRTMDAPLWSSGGFMSMAAVHPPKWIQVQADNGATSESTTIPNFEGKDAGMIWQDYIWVKGDSPLELSVSLIRERDKEEGGTKELPQFLCTLSPAFMVKSFLPVKMVASIFTPSLNSTVKQDICGRGTEMRLSTPCLANISHQISFALKWCDKMDPENTMPPVPLIRGLIDQIPGPSEQQFKDGNVENWLTDLIGNCHSDSHIPWNEAPIESAVSLQPQVKLQVSYKRRWPLCQTIILEVRPELMFMNLLLDDMYLMTCDHHIWTLPSRASVAHPPPQGGFHICFMENGILRENVEPVTLVWELPTHPYHVSSSPGSLLPDGEDASLPLSISFQNKEMFFLLSSQVKDGVRILSIHPRVIISNKSSMELIVTSVDGFEMILEPQESQPMLFWKMPCSLIVTCARCSRASDPVFVQLDEERNPKHYDSGAHVFVPLDEEHEQGTLLFMTRHWRGKKLYLVFVKSQHPQCILHNLTASTLFLSQVSLGSLEKDWSQEIALHEEKTEVLLRLIHTHGKKKVIVEKIGRTTHIIVSPLEKREMVAEDVRQRIAGTKSPSSEVESSLLLAESGELRGIAQRYGLHSPETFGNLWAGNIAFRSLDIIVWDETQDWKIIETLVLHMEQLKVTAQPTLSSSRKLKYSMLGNRVKEFLQVAFAIGDIQLYNQLWHSERFDFPAILAFECKQEKLPTCFLGTLLFESLPVGLFLQNVEFELQRNVKLFLEDTLLNRLMEIWSSLIAPLVEMKKSSIVSYTLPSDVSWVSDDLASPLVLNHLLIHPVNIELSAHASLKFYLAINRMNLNLPKLDLQNIICLNLQLGSALARHYMVACLFRAGWVIGSMEVLGSPTVLLREVRQGLGDLVCLPYQGLLRGPWGFLLGISHGTVSLFQHMSSGALQSMTNMASSIARNLESLSLDPEYQQRAEEIRRAQASSRSLGLVQSLSLGFSEFGISLLGAVGGLAHHPLQCMMEGRPLVVGLGRGMIGIMVKPLGGAAQLISYAGQGILTASGWPQSASVCRIPEDIKVKTLQNAEVKVQWKLNWRPNKTERQLGSETLAFIDASLITNQNQYIPVCLLLFWQELVVVNDEEDSHQMVLELSEWQPLLIPDPDPTLVVLRHTVMDQQPLLCEVETRQRVADYVGWGKAELEATADSCTTLRFHLSPNTKNFFLAQFHRALDKLHQTGFPL</sequence>
<dbReference type="Pfam" id="PF12624">
    <property type="entry name" value="VPS13_N"/>
    <property type="match status" value="1"/>
</dbReference>
<evidence type="ECO:0000313" key="4">
    <source>
        <dbReference type="EMBL" id="CAD7242366.1"/>
    </source>
</evidence>
<evidence type="ECO:0000259" key="3">
    <source>
        <dbReference type="Pfam" id="PF12624"/>
    </source>
</evidence>
<dbReference type="InterPro" id="IPR026854">
    <property type="entry name" value="VPS13_N"/>
</dbReference>
<feature type="domain" description="Chorein N-terminal" evidence="3">
    <location>
        <begin position="4"/>
        <end position="220"/>
    </location>
</feature>
<evidence type="ECO:0000256" key="2">
    <source>
        <dbReference type="SAM" id="MobiDB-lite"/>
    </source>
</evidence>
<evidence type="ECO:0000256" key="1">
    <source>
        <dbReference type="ARBA" id="ARBA00022448"/>
    </source>
</evidence>
<dbReference type="EMBL" id="CAJPEV010000256">
    <property type="protein sequence ID" value="CAG0883055.1"/>
    <property type="molecule type" value="Genomic_DNA"/>
</dbReference>
<proteinExistence type="predicted"/>
<gene>
    <name evidence="4" type="ORF">DSTB1V02_LOCUS2333</name>
</gene>
<keyword evidence="5" id="KW-1185">Reference proteome</keyword>
<dbReference type="Proteomes" id="UP000677054">
    <property type="component" value="Unassembled WGS sequence"/>
</dbReference>
<protein>
    <recommendedName>
        <fullName evidence="3">Chorein N-terminal domain-containing protein</fullName>
    </recommendedName>
</protein>
<name>A0A7R8X3Y5_9CRUS</name>
<evidence type="ECO:0000313" key="5">
    <source>
        <dbReference type="Proteomes" id="UP000677054"/>
    </source>
</evidence>
<accession>A0A7R8X3Y5</accession>
<dbReference type="PANTHER" id="PTHR12517:SF0">
    <property type="entry name" value="INTERMEMBRANE LIPID TRANSFER PROTEIN VPS13B"/>
    <property type="match status" value="1"/>
</dbReference>